<gene>
    <name evidence="1" type="ORF">CAETHG_1036</name>
</gene>
<name>A0ABN4BD83_9CLOT</name>
<evidence type="ECO:0008006" key="3">
    <source>
        <dbReference type="Google" id="ProtNLM"/>
    </source>
</evidence>
<sequence>MMKSTKIINDVVYETKSLSLKMKEEIKNGGKLVNNITGIVKDISDSSGNVFSLMTRLNDSTKRIVDIVFFI</sequence>
<reference evidence="2" key="1">
    <citation type="journal article" date="2014" name="Biotechnol. Biofuels">
        <title>Comparison of single-molecule sequencing and hybrid approaches for finishing the genome of Clostridium autoethanogenum and analysis of CRISPR systems in industrial relevant Clostridia.</title>
        <authorList>
            <person name="Brown S.D."/>
            <person name="Nagaraju S."/>
            <person name="Utturkar S."/>
            <person name="De Tissera S."/>
            <person name="Segovia S."/>
            <person name="Mitchell W."/>
            <person name="Land M.L."/>
            <person name="Dassanayake A."/>
            <person name="Kopke M."/>
        </authorList>
    </citation>
    <scope>NUCLEOTIDE SEQUENCE [LARGE SCALE GENOMIC DNA]</scope>
    <source>
        <strain evidence="2">DSM 10061</strain>
    </source>
</reference>
<proteinExistence type="predicted"/>
<evidence type="ECO:0000313" key="1">
    <source>
        <dbReference type="EMBL" id="AGY75261.2"/>
    </source>
</evidence>
<organism evidence="1 2">
    <name type="scientific">Clostridium autoethanogenum DSM 10061</name>
    <dbReference type="NCBI Taxonomy" id="1341692"/>
    <lineage>
        <taxon>Bacteria</taxon>
        <taxon>Bacillati</taxon>
        <taxon>Bacillota</taxon>
        <taxon>Clostridia</taxon>
        <taxon>Eubacteriales</taxon>
        <taxon>Clostridiaceae</taxon>
        <taxon>Clostridium</taxon>
    </lineage>
</organism>
<dbReference type="RefSeq" id="WP_035787820.1">
    <property type="nucleotide sequence ID" value="NC_022592.1"/>
</dbReference>
<evidence type="ECO:0000313" key="2">
    <source>
        <dbReference type="Proteomes" id="UP000017590"/>
    </source>
</evidence>
<dbReference type="EMBL" id="CP006763">
    <property type="protein sequence ID" value="AGY75261.2"/>
    <property type="molecule type" value="Genomic_DNA"/>
</dbReference>
<accession>A0ABN4BD83</accession>
<protein>
    <recommendedName>
        <fullName evidence="3">Methyl-accepting chemotaxis sensory transducer</fullName>
    </recommendedName>
</protein>
<dbReference type="SUPFAM" id="SSF58104">
    <property type="entry name" value="Methyl-accepting chemotaxis protein (MCP) signaling domain"/>
    <property type="match status" value="1"/>
</dbReference>
<keyword evidence="2" id="KW-1185">Reference proteome</keyword>
<dbReference type="Proteomes" id="UP000017590">
    <property type="component" value="Chromosome"/>
</dbReference>